<feature type="region of interest" description="Disordered" evidence="14">
    <location>
        <begin position="953"/>
        <end position="981"/>
    </location>
</feature>
<name>A0A8H7RB83_9FUNG</name>
<evidence type="ECO:0000313" key="19">
    <source>
        <dbReference type="EMBL" id="KAG2207310.1"/>
    </source>
</evidence>
<evidence type="ECO:0000259" key="18">
    <source>
        <dbReference type="PROSITE" id="PS51998"/>
    </source>
</evidence>
<dbReference type="GO" id="GO:0005524">
    <property type="term" value="F:ATP binding"/>
    <property type="evidence" value="ECO:0007669"/>
    <property type="project" value="UniProtKB-UniRule"/>
</dbReference>
<evidence type="ECO:0000256" key="10">
    <source>
        <dbReference type="ARBA" id="ARBA00023175"/>
    </source>
</evidence>
<protein>
    <recommendedName>
        <fullName evidence="2">chitin synthase</fullName>
        <ecNumber evidence="2">2.4.1.16</ecNumber>
    </recommendedName>
</protein>
<dbReference type="InterPro" id="IPR004835">
    <property type="entry name" value="Chitin_synth"/>
</dbReference>
<dbReference type="InterPro" id="IPR036961">
    <property type="entry name" value="Kinesin_motor_dom_sf"/>
</dbReference>
<evidence type="ECO:0000256" key="6">
    <source>
        <dbReference type="ARBA" id="ARBA00022692"/>
    </source>
</evidence>
<keyword evidence="7 15" id="KW-1133">Transmembrane helix</keyword>
<keyword evidence="5" id="KW-0808">Transferase</keyword>
<dbReference type="InterPro" id="IPR014876">
    <property type="entry name" value="DEK_C"/>
</dbReference>
<keyword evidence="10 12" id="KW-0505">Motor protein</keyword>
<feature type="domain" description="DEK-C" evidence="18">
    <location>
        <begin position="1945"/>
        <end position="2000"/>
    </location>
</feature>
<dbReference type="Gene3D" id="3.40.850.10">
    <property type="entry name" value="Kinesin motor domain"/>
    <property type="match status" value="1"/>
</dbReference>
<dbReference type="InterPro" id="IPR001199">
    <property type="entry name" value="Cyt_B5-like_heme/steroid-bd"/>
</dbReference>
<dbReference type="EMBL" id="JAEPRC010000130">
    <property type="protein sequence ID" value="KAG2207310.1"/>
    <property type="molecule type" value="Genomic_DNA"/>
</dbReference>
<dbReference type="Gene3D" id="3.90.550.10">
    <property type="entry name" value="Spore Coat Polysaccharide Biosynthesis Protein SpsA, Chain A"/>
    <property type="match status" value="1"/>
</dbReference>
<dbReference type="GO" id="GO:0006031">
    <property type="term" value="P:chitin biosynthetic process"/>
    <property type="evidence" value="ECO:0007669"/>
    <property type="project" value="TreeGrafter"/>
</dbReference>
<keyword evidence="12" id="KW-0009">Actin-binding</keyword>
<comment type="subcellular location">
    <subcellularLocation>
        <location evidence="1">Cell membrane</location>
        <topology evidence="1">Multi-pass membrane protein</topology>
    </subcellularLocation>
</comment>
<feature type="compositionally biased region" description="Acidic residues" evidence="14">
    <location>
        <begin position="792"/>
        <end position="814"/>
    </location>
</feature>
<dbReference type="Proteomes" id="UP000650833">
    <property type="component" value="Unassembled WGS sequence"/>
</dbReference>
<feature type="region of interest" description="Disordered" evidence="14">
    <location>
        <begin position="792"/>
        <end position="816"/>
    </location>
</feature>
<dbReference type="GO" id="GO:0016459">
    <property type="term" value="C:myosin complex"/>
    <property type="evidence" value="ECO:0007669"/>
    <property type="project" value="UniProtKB-KW"/>
</dbReference>
<dbReference type="EC" id="2.4.1.16" evidence="2"/>
<dbReference type="Gene3D" id="1.10.10.60">
    <property type="entry name" value="Homeodomain-like"/>
    <property type="match status" value="1"/>
</dbReference>
<evidence type="ECO:0000313" key="20">
    <source>
        <dbReference type="Proteomes" id="UP000650833"/>
    </source>
</evidence>
<dbReference type="GO" id="GO:0005886">
    <property type="term" value="C:plasma membrane"/>
    <property type="evidence" value="ECO:0007669"/>
    <property type="project" value="UniProtKB-SubCell"/>
</dbReference>
<dbReference type="SUPFAM" id="SSF53448">
    <property type="entry name" value="Nucleotide-diphospho-sugar transferases"/>
    <property type="match status" value="1"/>
</dbReference>
<evidence type="ECO:0000256" key="9">
    <source>
        <dbReference type="ARBA" id="ARBA00023136"/>
    </source>
</evidence>
<evidence type="ECO:0000256" key="7">
    <source>
        <dbReference type="ARBA" id="ARBA00022989"/>
    </source>
</evidence>
<reference evidence="19" key="1">
    <citation type="submission" date="2020-12" db="EMBL/GenBank/DDBJ databases">
        <title>Metabolic potential, ecology and presence of endohyphal bacteria is reflected in genomic diversity of Mucoromycotina.</title>
        <authorList>
            <person name="Muszewska A."/>
            <person name="Okrasinska A."/>
            <person name="Steczkiewicz K."/>
            <person name="Drgas O."/>
            <person name="Orlowska M."/>
            <person name="Perlinska-Lenart U."/>
            <person name="Aleksandrzak-Piekarczyk T."/>
            <person name="Szatraj K."/>
            <person name="Zielenkiewicz U."/>
            <person name="Pilsyk S."/>
            <person name="Malc E."/>
            <person name="Mieczkowski P."/>
            <person name="Kruszewska J.S."/>
            <person name="Biernat P."/>
            <person name="Pawlowska J."/>
        </authorList>
    </citation>
    <scope>NUCLEOTIDE SEQUENCE</scope>
    <source>
        <strain evidence="19">CBS 226.32</strain>
    </source>
</reference>
<dbReference type="Pfam" id="PF03142">
    <property type="entry name" value="Chitin_synth_2"/>
    <property type="match status" value="1"/>
</dbReference>
<dbReference type="GO" id="GO:0003774">
    <property type="term" value="F:cytoskeletal motor activity"/>
    <property type="evidence" value="ECO:0007669"/>
    <property type="project" value="UniProtKB-UniRule"/>
</dbReference>
<evidence type="ECO:0000256" key="15">
    <source>
        <dbReference type="SAM" id="Phobius"/>
    </source>
</evidence>
<feature type="binding site" evidence="12">
    <location>
        <begin position="113"/>
        <end position="120"/>
    </location>
    <ligand>
        <name>ATP</name>
        <dbReference type="ChEBI" id="CHEBI:30616"/>
    </ligand>
</feature>
<comment type="caution">
    <text evidence="12">Lacks conserved residue(s) required for the propagation of feature annotation.</text>
</comment>
<comment type="similarity">
    <text evidence="12">Belongs to the TRAFAC class myosin-kinesin ATPase superfamily. Myosin family.</text>
</comment>
<dbReference type="GO" id="GO:0003779">
    <property type="term" value="F:actin binding"/>
    <property type="evidence" value="ECO:0007669"/>
    <property type="project" value="UniProtKB-KW"/>
</dbReference>
<dbReference type="PROSITE" id="PS51998">
    <property type="entry name" value="DEK_C"/>
    <property type="match status" value="1"/>
</dbReference>
<dbReference type="Gene3D" id="3.10.120.10">
    <property type="entry name" value="Cytochrome b5-like heme/steroid binding domain"/>
    <property type="match status" value="2"/>
</dbReference>
<feature type="transmembrane region" description="Helical" evidence="15">
    <location>
        <begin position="1742"/>
        <end position="1760"/>
    </location>
</feature>
<dbReference type="SMART" id="SM01117">
    <property type="entry name" value="Cyt-b5"/>
    <property type="match status" value="2"/>
</dbReference>
<feature type="region of interest" description="Disordered" evidence="14">
    <location>
        <begin position="666"/>
        <end position="686"/>
    </location>
</feature>
<dbReference type="Pfam" id="PF00063">
    <property type="entry name" value="Myosin_head"/>
    <property type="match status" value="1"/>
</dbReference>
<feature type="compositionally biased region" description="Basic and acidic residues" evidence="14">
    <location>
        <begin position="953"/>
        <end position="973"/>
    </location>
</feature>
<feature type="transmembrane region" description="Helical" evidence="15">
    <location>
        <begin position="1767"/>
        <end position="1790"/>
    </location>
</feature>
<evidence type="ECO:0000259" key="16">
    <source>
        <dbReference type="PROSITE" id="PS50255"/>
    </source>
</evidence>
<comment type="caution">
    <text evidence="19">The sequence shown here is derived from an EMBL/GenBank/DDBJ whole genome shotgun (WGS) entry which is preliminary data.</text>
</comment>
<dbReference type="PANTHER" id="PTHR22914:SF13">
    <property type="entry name" value="CHITIN SYNTHASE"/>
    <property type="match status" value="1"/>
</dbReference>
<organism evidence="19 20">
    <name type="scientific">Mucor plumbeus</name>
    <dbReference type="NCBI Taxonomy" id="97098"/>
    <lineage>
        <taxon>Eukaryota</taxon>
        <taxon>Fungi</taxon>
        <taxon>Fungi incertae sedis</taxon>
        <taxon>Mucoromycota</taxon>
        <taxon>Mucoromycotina</taxon>
        <taxon>Mucoromycetes</taxon>
        <taxon>Mucorales</taxon>
        <taxon>Mucorineae</taxon>
        <taxon>Mucoraceae</taxon>
        <taxon>Mucor</taxon>
    </lineage>
</organism>
<dbReference type="SMART" id="SM00242">
    <property type="entry name" value="MYSc"/>
    <property type="match status" value="1"/>
</dbReference>
<gene>
    <name evidence="19" type="ORF">INT46_004771</name>
</gene>
<keyword evidence="12" id="KW-0547">Nucleotide-binding</keyword>
<evidence type="ECO:0000256" key="8">
    <source>
        <dbReference type="ARBA" id="ARBA00023123"/>
    </source>
</evidence>
<evidence type="ECO:0000256" key="13">
    <source>
        <dbReference type="SAM" id="Coils"/>
    </source>
</evidence>
<evidence type="ECO:0000256" key="12">
    <source>
        <dbReference type="PROSITE-ProRule" id="PRU00782"/>
    </source>
</evidence>
<evidence type="ECO:0000256" key="3">
    <source>
        <dbReference type="ARBA" id="ARBA00022475"/>
    </source>
</evidence>
<dbReference type="PRINTS" id="PR00193">
    <property type="entry name" value="MYOSINHEAVY"/>
</dbReference>
<dbReference type="GO" id="GO:0004100">
    <property type="term" value="F:chitin synthase activity"/>
    <property type="evidence" value="ECO:0007669"/>
    <property type="project" value="UniProtKB-EC"/>
</dbReference>
<keyword evidence="11" id="KW-0325">Glycoprotein</keyword>
<dbReference type="InterPro" id="IPR029044">
    <property type="entry name" value="Nucleotide-diphossugar_trans"/>
</dbReference>
<keyword evidence="13" id="KW-0175">Coiled coil</keyword>
<dbReference type="InterPro" id="IPR036400">
    <property type="entry name" value="Cyt_B5-like_heme/steroid_sf"/>
</dbReference>
<feature type="transmembrane region" description="Helical" evidence="15">
    <location>
        <begin position="1314"/>
        <end position="1336"/>
    </location>
</feature>
<dbReference type="PROSITE" id="PS50255">
    <property type="entry name" value="CYTOCHROME_B5_2"/>
    <property type="match status" value="1"/>
</dbReference>
<dbReference type="PROSITE" id="PS51456">
    <property type="entry name" value="MYOSIN_MOTOR"/>
    <property type="match status" value="1"/>
</dbReference>
<feature type="coiled-coil region" evidence="13">
    <location>
        <begin position="854"/>
        <end position="889"/>
    </location>
</feature>
<feature type="transmembrane region" description="Helical" evidence="15">
    <location>
        <begin position="1010"/>
        <end position="1027"/>
    </location>
</feature>
<evidence type="ECO:0000256" key="2">
    <source>
        <dbReference type="ARBA" id="ARBA00012543"/>
    </source>
</evidence>
<dbReference type="PANTHER" id="PTHR22914">
    <property type="entry name" value="CHITIN SYNTHASE"/>
    <property type="match status" value="1"/>
</dbReference>
<keyword evidence="4" id="KW-0328">Glycosyltransferase</keyword>
<evidence type="ECO:0000256" key="11">
    <source>
        <dbReference type="ARBA" id="ARBA00023180"/>
    </source>
</evidence>
<dbReference type="SUPFAM" id="SSF55856">
    <property type="entry name" value="Cytochrome b5-like heme/steroid binding domain"/>
    <property type="match status" value="1"/>
</dbReference>
<accession>A0A8H7RB83</accession>
<evidence type="ECO:0000256" key="4">
    <source>
        <dbReference type="ARBA" id="ARBA00022676"/>
    </source>
</evidence>
<keyword evidence="8 12" id="KW-0518">Myosin</keyword>
<dbReference type="Gene3D" id="1.10.10.820">
    <property type="match status" value="1"/>
</dbReference>
<dbReference type="Pfam" id="PF08766">
    <property type="entry name" value="DEK_C"/>
    <property type="match status" value="1"/>
</dbReference>
<evidence type="ECO:0000256" key="5">
    <source>
        <dbReference type="ARBA" id="ARBA00022679"/>
    </source>
</evidence>
<keyword evidence="20" id="KW-1185">Reference proteome</keyword>
<feature type="domain" description="Cytochrome b5 heme-binding" evidence="16">
    <location>
        <begin position="1075"/>
        <end position="1135"/>
    </location>
</feature>
<dbReference type="OrthoDB" id="370884at2759"/>
<dbReference type="Gene3D" id="1.20.58.530">
    <property type="match status" value="1"/>
</dbReference>
<dbReference type="Gene3D" id="1.20.120.720">
    <property type="entry name" value="Myosin VI head, motor domain, U50 subdomain"/>
    <property type="match status" value="1"/>
</dbReference>
<feature type="transmembrane region" description="Helical" evidence="15">
    <location>
        <begin position="1712"/>
        <end position="1730"/>
    </location>
</feature>
<keyword evidence="12" id="KW-0067">ATP-binding</keyword>
<evidence type="ECO:0000259" key="17">
    <source>
        <dbReference type="PROSITE" id="PS51456"/>
    </source>
</evidence>
<proteinExistence type="inferred from homology"/>
<dbReference type="InterPro" id="IPR027417">
    <property type="entry name" value="P-loop_NTPase"/>
</dbReference>
<evidence type="ECO:0000256" key="14">
    <source>
        <dbReference type="SAM" id="MobiDB-lite"/>
    </source>
</evidence>
<keyword evidence="6 15" id="KW-0812">Transmembrane</keyword>
<sequence>MSTSSSNIIQLTEIQSNETNVTGQDAIVRLLQSRFKADQPYTQLGDHRLVVVNPFKPLELLNDATLQAYGKHGYKDVSPDRFASPEPHVYDMATRVYLLMRRRSENQAVLLSGVTGSGKSTTHHHLLKELLYLSTHTRKEEKIQNQILGVHTIVESFGSAASNTNETASCLSKFQTLQFNERGKIIGCNTSIFLLDKNRISRNHTQQYSIFYQLLAGTTPDEKQALHITHTNFNYLKQLNQRNTQRDLMGFNDFKAALKVCGFKTKTVAQMCQLLAAILHLGNVQFVDGNKHFVSGDSSFTSFNGPNTASSNSSNGAGGKESCRIKNKEILTLVAAALGVATSKLETTLTHKLKLIGNEFCSAFLTTDTASQQRDALAHTLYSVLVLWMVNALNQKFDVATTNSNTIMRIIGILDTAGFSLFTSTIQRGSTFHDLCVNYTIEQLHKYTFNRTFYPESATNSACRQDGIWPNRIPIHIKASSPLALFHGTNKNNFALIPLMNKESKRFQTYALDATDSNLLSALFQKKKSSLNNPNNDYASLLNPSNPSYSFAIQHFDNTVSIDYSIDGFLESNLDSISPDFIHLFKYNCTNAFVHDLFQAGSLAGWVTDNHPRDERTVIKAQLPVWSAFPSKDNNSKKLKVEEKKEAVLDDSKKIELVDINEEKYQASSVTPPDRTPSLKKKKSAAMLPPPTSKIQYVFDQVTRGVESLKEVLNTMFISEIMHICPNDQQKPDVFDATFVQRQIQALRMTELAVHAVHVDILHPYTQKKFMSRYRQLMDTYLYEENSNTTDLDETIVDDAGDNDDDYDDDDDMEKEDKIEKRKQRILYWVQVMQWTDKQIKFGKNEIWLTFDLWRNLENQVRTMEKEARLREKERLAAIEAEKEAMRQAAIAAALEAEEFEAAQRAAAEAAAAAQAAEIAAIAADRWSSDKNPFDDDCRSDMTNEDDRTEIEAHFDQSGKRSEWGDDEHDSRGLAEGYGPNLDMSKMMEDYSVLPEEQVEEVSISGIRRWWAGFVYFSTWWVPSFSLKYIGKMTRQDVQMAWREKVTLCLLIFAFSGSIIFFIVGLSQIICPGTKDLYSAEDVTNHQTISDYWVSVRGTVYDMTKFVATDHGTAAYMAGKSNLDPLAGRDLSYTFPPPLSVACAGLVSDPTITVTPNETIVLGPFVHFSGPQQPEKSLNKLRDPYWHSKYFGPAMNIYKRGDLVIPMKQIKNDFSSWGRLIASIDDKVYDLTDYMASARRYPGASASTDVPNYHYLDSSIETLFTKFGGKDATAEWNRYSAAMDEQTRTRNKACLDNAFYIGRLDYRESLKCTFVNYLLLSFAVVMSVVILVKFLAALQFGSVPTPEDHDKFVICQVPCYTEDKESLRKTIDSLTAMTYDDKHKLLFLIADGMIIGSGNDKPTPRILLDILGHDENDDPEALMFKSIGEGSKQLNYGKVYSGVYHYEGHVVPYVVVVKVGKSSERAKPGNRGKRDSQIICMNFLNKVHFDSEMSPLELEIFYHIKHIIGIEPRLYEYILMVDSDTEVYPDALNRLISCMLHDSRIIGLCGETELGNEDRSWTTMIQVYEYYISHHLVKSFESLFGSVTCLPGCFCMYRIRTASKHQPLIVSPNVIHAYSDNQVDTLHKKNLLHLGEDRYLTTLMMKNFPQYKMMFTPYAKCRTVAPDQWRVLLSQRRRWINSTVHNLLELILLQELCGFCCLSMRFVIMTDLIGTITLPSSVIYLIYLIYEVISGSGPIPTIALGMLAGAYGLQSLIFIFKRQWQHIGWMIIYILAIPIFSFFIPLYAFWHFDDFSWGNTRVVVGDKKKQIIVTDDEKFDEKMIPLKKWAVYEQELWETKTLRSEVTNYKFSVYSHDDKIPSVHNRSYNDVHSLQSHPSVVTSKSNSNYTMNSRYQLLPPLISSFSDNNSLCLDLSSVLRPKPASTPTAEDSDGMRKEETKVVMLPEDNEIEREIIRILANSNLMTLTKKQVRDQLSNIFGVDLTIKKGFINATIERFLEQEF</sequence>
<feature type="transmembrane region" description="Helical" evidence="15">
    <location>
        <begin position="1048"/>
        <end position="1070"/>
    </location>
</feature>
<dbReference type="GO" id="GO:0030428">
    <property type="term" value="C:cell septum"/>
    <property type="evidence" value="ECO:0007669"/>
    <property type="project" value="TreeGrafter"/>
</dbReference>
<feature type="domain" description="Myosin motor" evidence="17">
    <location>
        <begin position="11"/>
        <end position="586"/>
    </location>
</feature>
<dbReference type="Pfam" id="PF00173">
    <property type="entry name" value="Cyt-b5"/>
    <property type="match status" value="1"/>
</dbReference>
<dbReference type="InterPro" id="IPR001609">
    <property type="entry name" value="Myosin_head_motor_dom-like"/>
</dbReference>
<dbReference type="SUPFAM" id="SSF109715">
    <property type="entry name" value="DEK C-terminal domain"/>
    <property type="match status" value="1"/>
</dbReference>
<dbReference type="GO" id="GO:0031505">
    <property type="term" value="P:fungal-type cell wall organization"/>
    <property type="evidence" value="ECO:0007669"/>
    <property type="project" value="TreeGrafter"/>
</dbReference>
<keyword evidence="3" id="KW-1003">Cell membrane</keyword>
<dbReference type="SUPFAM" id="SSF52540">
    <property type="entry name" value="P-loop containing nucleoside triphosphate hydrolases"/>
    <property type="match status" value="1"/>
</dbReference>
<evidence type="ECO:0000256" key="1">
    <source>
        <dbReference type="ARBA" id="ARBA00004651"/>
    </source>
</evidence>
<keyword evidence="9 15" id="KW-0472">Membrane</keyword>